<dbReference type="AlphaFoldDB" id="A0A1Y3QY29"/>
<reference evidence="10 13" key="3">
    <citation type="journal article" date="2019" name="Nat. Med.">
        <title>A library of human gut bacterial isolates paired with longitudinal multiomics data enables mechanistic microbiome research.</title>
        <authorList>
            <person name="Poyet M."/>
            <person name="Groussin M."/>
            <person name="Gibbons S.M."/>
            <person name="Avila-Pacheco J."/>
            <person name="Jiang X."/>
            <person name="Kearney S.M."/>
            <person name="Perrotta A.R."/>
            <person name="Berdy B."/>
            <person name="Zhao S."/>
            <person name="Lieberman T.D."/>
            <person name="Swanson P.K."/>
            <person name="Smith M."/>
            <person name="Roesemann S."/>
            <person name="Alexander J.E."/>
            <person name="Rich S.A."/>
            <person name="Livny J."/>
            <person name="Vlamakis H."/>
            <person name="Clish C."/>
            <person name="Bullock K."/>
            <person name="Deik A."/>
            <person name="Scott J."/>
            <person name="Pierce K.A."/>
            <person name="Xavier R.J."/>
            <person name="Alm E.J."/>
        </authorList>
    </citation>
    <scope>NUCLEOTIDE SEQUENCE [LARGE SCALE GENOMIC DNA]</scope>
    <source>
        <strain evidence="10 13">BIOML-A266</strain>
    </source>
</reference>
<feature type="binding site" evidence="8">
    <location>
        <position position="40"/>
    </location>
    <ligand>
        <name>substrate</name>
    </ligand>
</feature>
<dbReference type="InterPro" id="IPR007197">
    <property type="entry name" value="rSAM"/>
</dbReference>
<dbReference type="PROSITE" id="PS51918">
    <property type="entry name" value="RADICAL_SAM"/>
    <property type="match status" value="1"/>
</dbReference>
<dbReference type="Pfam" id="PF04055">
    <property type="entry name" value="Radical_SAM"/>
    <property type="match status" value="1"/>
</dbReference>
<organism evidence="11 12">
    <name type="scientific">Alistipes onderdonkii</name>
    <dbReference type="NCBI Taxonomy" id="328813"/>
    <lineage>
        <taxon>Bacteria</taxon>
        <taxon>Pseudomonadati</taxon>
        <taxon>Bacteroidota</taxon>
        <taxon>Bacteroidia</taxon>
        <taxon>Bacteroidales</taxon>
        <taxon>Rikenellaceae</taxon>
        <taxon>Alistipes</taxon>
    </lineage>
</organism>
<evidence type="ECO:0000256" key="5">
    <source>
        <dbReference type="ARBA" id="ARBA00023004"/>
    </source>
</evidence>
<comment type="caution">
    <text evidence="11">The sequence shown here is derived from an EMBL/GenBank/DDBJ whole genome shotgun (WGS) entry which is preliminary data.</text>
</comment>
<comment type="cofactor">
    <cofactor evidence="8">
        <name>Mg(2+)</name>
        <dbReference type="ChEBI" id="CHEBI:18420"/>
    </cofactor>
</comment>
<dbReference type="HAMAP" id="MF_00917">
    <property type="entry name" value="QueE"/>
    <property type="match status" value="1"/>
</dbReference>
<keyword evidence="3 8" id="KW-0479">Metal-binding</keyword>
<dbReference type="SUPFAM" id="SSF102114">
    <property type="entry name" value="Radical SAM enzymes"/>
    <property type="match status" value="1"/>
</dbReference>
<dbReference type="SFLD" id="SFLDS00029">
    <property type="entry name" value="Radical_SAM"/>
    <property type="match status" value="1"/>
</dbReference>
<feature type="binding site" evidence="8">
    <location>
        <position position="44"/>
    </location>
    <ligand>
        <name>[4Fe-4S] cluster</name>
        <dbReference type="ChEBI" id="CHEBI:49883"/>
        <note>4Fe-4S-S-AdoMet</note>
    </ligand>
</feature>
<feature type="domain" description="Radical SAM core" evidence="9">
    <location>
        <begin position="31"/>
        <end position="211"/>
    </location>
</feature>
<dbReference type="GO" id="GO:0000287">
    <property type="term" value="F:magnesium ion binding"/>
    <property type="evidence" value="ECO:0007669"/>
    <property type="project" value="UniProtKB-UniRule"/>
</dbReference>
<gene>
    <name evidence="8" type="primary">queE</name>
    <name evidence="11" type="ORF">B5G41_04360</name>
    <name evidence="10" type="ORF">F2Y10_12260</name>
</gene>
<dbReference type="CDD" id="cd01335">
    <property type="entry name" value="Radical_SAM"/>
    <property type="match status" value="1"/>
</dbReference>
<evidence type="ECO:0000256" key="7">
    <source>
        <dbReference type="ARBA" id="ARBA00023239"/>
    </source>
</evidence>
<dbReference type="OrthoDB" id="9792276at2"/>
<dbReference type="InterPro" id="IPR013785">
    <property type="entry name" value="Aldolase_TIM"/>
</dbReference>
<comment type="subunit">
    <text evidence="8">Homodimer.</text>
</comment>
<feature type="binding site" evidence="8">
    <location>
        <begin position="128"/>
        <end position="130"/>
    </location>
    <ligand>
        <name>S-adenosyl-L-methionine</name>
        <dbReference type="ChEBI" id="CHEBI:59789"/>
    </ligand>
</feature>
<keyword evidence="4 8" id="KW-0460">Magnesium</keyword>
<comment type="function">
    <text evidence="8">Catalyzes the complex heterocyclic radical-mediated conversion of 6-carboxy-5,6,7,8-tetrahydropterin (CPH4) to 7-carboxy-7-deazaguanine (CDG), a step common to the biosynthetic pathways of all 7-deazapurine-containing compounds.</text>
</comment>
<dbReference type="eggNOG" id="COG0602">
    <property type="taxonomic scope" value="Bacteria"/>
</dbReference>
<dbReference type="UniPathway" id="UPA00391"/>
<feature type="binding site" evidence="8">
    <location>
        <position position="51"/>
    </location>
    <ligand>
        <name>[4Fe-4S] cluster</name>
        <dbReference type="ChEBI" id="CHEBI:49883"/>
        <note>4Fe-4S-S-AdoMet</note>
    </ligand>
</feature>
<evidence type="ECO:0000256" key="2">
    <source>
        <dbReference type="ARBA" id="ARBA00022691"/>
    </source>
</evidence>
<dbReference type="Gene3D" id="3.20.20.70">
    <property type="entry name" value="Aldolase class I"/>
    <property type="match status" value="1"/>
</dbReference>
<keyword evidence="2 8" id="KW-0949">S-adenosyl-L-methionine</keyword>
<dbReference type="PIRSF" id="PIRSF000370">
    <property type="entry name" value="QueE"/>
    <property type="match status" value="1"/>
</dbReference>
<comment type="catalytic activity">
    <reaction evidence="8">
        <text>6-carboxy-5,6,7,8-tetrahydropterin + H(+) = 7-carboxy-7-carbaguanine + NH4(+)</text>
        <dbReference type="Rhea" id="RHEA:27974"/>
        <dbReference type="ChEBI" id="CHEBI:15378"/>
        <dbReference type="ChEBI" id="CHEBI:28938"/>
        <dbReference type="ChEBI" id="CHEBI:61032"/>
        <dbReference type="ChEBI" id="CHEBI:61036"/>
        <dbReference type="EC" id="4.3.99.3"/>
    </reaction>
</comment>
<name>A0A1Y3QY29_9BACT</name>
<feature type="binding site" evidence="8">
    <location>
        <position position="48"/>
    </location>
    <ligand>
        <name>[4Fe-4S] cluster</name>
        <dbReference type="ChEBI" id="CHEBI:49883"/>
        <note>4Fe-4S-S-AdoMet</note>
    </ligand>
</feature>
<dbReference type="Proteomes" id="UP000195772">
    <property type="component" value="Unassembled WGS sequence"/>
</dbReference>
<dbReference type="EMBL" id="NFHB01000002">
    <property type="protein sequence ID" value="OUN04546.1"/>
    <property type="molecule type" value="Genomic_DNA"/>
</dbReference>
<evidence type="ECO:0000313" key="10">
    <source>
        <dbReference type="EMBL" id="KAA2376862.1"/>
    </source>
</evidence>
<protein>
    <recommendedName>
        <fullName evidence="8">7-carboxy-7-deazaguanine synthase</fullName>
        <shortName evidence="8">CDG synthase</shortName>
        <ecNumber evidence="8">4.3.99.3</ecNumber>
    </recommendedName>
    <alternativeName>
        <fullName evidence="8">Queuosine biosynthesis protein QueE</fullName>
    </alternativeName>
</protein>
<dbReference type="PANTHER" id="PTHR42836">
    <property type="entry name" value="7-CARBOXY-7-DEAZAGUANINE SYNTHASE"/>
    <property type="match status" value="1"/>
</dbReference>
<dbReference type="GO" id="GO:1904047">
    <property type="term" value="F:S-adenosyl-L-methionine binding"/>
    <property type="evidence" value="ECO:0007669"/>
    <property type="project" value="UniProtKB-UniRule"/>
</dbReference>
<evidence type="ECO:0000259" key="9">
    <source>
        <dbReference type="PROSITE" id="PS51918"/>
    </source>
</evidence>
<comment type="cofactor">
    <cofactor evidence="8">
        <name>[4Fe-4S] cluster</name>
        <dbReference type="ChEBI" id="CHEBI:49883"/>
    </cofactor>
    <text evidence="8">Binds 1 [4Fe-4S] cluster. The cluster is coordinated with 3 cysteines and an exchangeable S-adenosyl-L-methionine.</text>
</comment>
<feature type="binding site" evidence="8">
    <location>
        <position position="87"/>
    </location>
    <ligand>
        <name>S-adenosyl-L-methionine</name>
        <dbReference type="ChEBI" id="CHEBI:59789"/>
    </ligand>
</feature>
<comment type="pathway">
    <text evidence="8">Purine metabolism; 7-cyano-7-deazaguanine biosynthesis.</text>
</comment>
<dbReference type="EC" id="4.3.99.3" evidence="8"/>
<evidence type="ECO:0000256" key="3">
    <source>
        <dbReference type="ARBA" id="ARBA00022723"/>
    </source>
</evidence>
<feature type="binding site" evidence="8">
    <location>
        <position position="211"/>
    </location>
    <ligand>
        <name>substrate</name>
    </ligand>
</feature>
<evidence type="ECO:0000313" key="11">
    <source>
        <dbReference type="EMBL" id="OUN04546.1"/>
    </source>
</evidence>
<dbReference type="InterPro" id="IPR024924">
    <property type="entry name" value="7-CO-7-deazaguanine_synth-like"/>
</dbReference>
<keyword evidence="6 8" id="KW-0411">Iron-sulfur</keyword>
<dbReference type="PANTHER" id="PTHR42836:SF1">
    <property type="entry name" value="7-CARBOXY-7-DEAZAGUANINE SYNTHASE"/>
    <property type="match status" value="1"/>
</dbReference>
<evidence type="ECO:0000256" key="8">
    <source>
        <dbReference type="HAMAP-Rule" id="MF_00917"/>
    </source>
</evidence>
<dbReference type="Proteomes" id="UP000322940">
    <property type="component" value="Unassembled WGS sequence"/>
</dbReference>
<keyword evidence="8" id="KW-0671">Queuosine biosynthesis</keyword>
<feature type="binding site" evidence="8">
    <location>
        <position position="85"/>
    </location>
    <ligand>
        <name>substrate</name>
    </ligand>
</feature>
<keyword evidence="1 8" id="KW-0004">4Fe-4S</keyword>
<evidence type="ECO:0000313" key="13">
    <source>
        <dbReference type="Proteomes" id="UP000322940"/>
    </source>
</evidence>
<evidence type="ECO:0000256" key="1">
    <source>
        <dbReference type="ARBA" id="ARBA00022485"/>
    </source>
</evidence>
<dbReference type="GO" id="GO:0051539">
    <property type="term" value="F:4 iron, 4 sulfur cluster binding"/>
    <property type="evidence" value="ECO:0007669"/>
    <property type="project" value="UniProtKB-UniRule"/>
</dbReference>
<comment type="cofactor">
    <cofactor evidence="8">
        <name>S-adenosyl-L-methionine</name>
        <dbReference type="ChEBI" id="CHEBI:59789"/>
    </cofactor>
    <text evidence="8">Binds 1 S-adenosyl-L-methionine per subunit.</text>
</comment>
<comment type="caution">
    <text evidence="8">Lacks conserved residue(s) required for the propagation of feature annotation.</text>
</comment>
<evidence type="ECO:0000313" key="12">
    <source>
        <dbReference type="Proteomes" id="UP000195772"/>
    </source>
</evidence>
<comment type="similarity">
    <text evidence="8">Belongs to the radical SAM superfamily. 7-carboxy-7-deazaguanine synthase family.</text>
</comment>
<dbReference type="GO" id="GO:0016840">
    <property type="term" value="F:carbon-nitrogen lyase activity"/>
    <property type="evidence" value="ECO:0007669"/>
    <property type="project" value="UniProtKB-UniRule"/>
</dbReference>
<accession>A0A1Y3QY29</accession>
<feature type="binding site" evidence="8">
    <location>
        <begin position="50"/>
        <end position="52"/>
    </location>
    <ligand>
        <name>S-adenosyl-L-methionine</name>
        <dbReference type="ChEBI" id="CHEBI:59789"/>
    </ligand>
</feature>
<dbReference type="InterPro" id="IPR058240">
    <property type="entry name" value="rSAM_sf"/>
</dbReference>
<proteinExistence type="inferred from homology"/>
<feature type="binding site" evidence="8">
    <location>
        <begin position="25"/>
        <end position="27"/>
    </location>
    <ligand>
        <name>substrate</name>
    </ligand>
</feature>
<evidence type="ECO:0000256" key="4">
    <source>
        <dbReference type="ARBA" id="ARBA00022842"/>
    </source>
</evidence>
<sequence length="211" mass="23610">MDSKTDSELLDGGRKLPLVEDFYTIQGEGFHAGKPAYFIRLGGCDVGCRWCDAKYTWNPRLYPPTDVRTVIDRATACPAQAIVITGGEPLLYPLGVLTETLHGKGLEIFLETSGTHPFSGYFDWVCLSPKRQQPPLDEAFGKAHELKVIVGDEADFEWAERNAARVGAGCILYLQPEWSVAERMMPAIVEYAKAHPKWNISIQTHKYMHIP</sequence>
<keyword evidence="7 8" id="KW-0456">Lyase</keyword>
<dbReference type="RefSeq" id="WP_018695013.1">
    <property type="nucleotide sequence ID" value="NZ_AP025562.1"/>
</dbReference>
<reference evidence="11" key="2">
    <citation type="journal article" date="2018" name="BMC Genomics">
        <title>Whole genome sequencing and function prediction of 133 gut anaerobes isolated from chicken caecum in pure cultures.</title>
        <authorList>
            <person name="Medvecky M."/>
            <person name="Cejkova D."/>
            <person name="Polansky O."/>
            <person name="Karasova D."/>
            <person name="Kubasova T."/>
            <person name="Cizek A."/>
            <person name="Rychlik I."/>
        </authorList>
    </citation>
    <scope>NUCLEOTIDE SEQUENCE</scope>
    <source>
        <strain evidence="11">An90</strain>
    </source>
</reference>
<evidence type="ECO:0000256" key="6">
    <source>
        <dbReference type="ARBA" id="ARBA00023014"/>
    </source>
</evidence>
<dbReference type="EMBL" id="VVXH01000013">
    <property type="protein sequence ID" value="KAA2376862.1"/>
    <property type="molecule type" value="Genomic_DNA"/>
</dbReference>
<keyword evidence="5 8" id="KW-0408">Iron</keyword>
<dbReference type="GO" id="GO:0008616">
    <property type="term" value="P:tRNA queuosine(34) biosynthetic process"/>
    <property type="evidence" value="ECO:0007669"/>
    <property type="project" value="UniProtKB-UniRule"/>
</dbReference>
<reference evidence="12" key="1">
    <citation type="submission" date="2017-04" db="EMBL/GenBank/DDBJ databases">
        <title>Function of individual gut microbiota members based on whole genome sequencing of pure cultures obtained from chicken caecum.</title>
        <authorList>
            <person name="Medvecky M."/>
            <person name="Cejkova D."/>
            <person name="Polansky O."/>
            <person name="Karasova D."/>
            <person name="Kubasova T."/>
            <person name="Cizek A."/>
            <person name="Rychlik I."/>
        </authorList>
    </citation>
    <scope>NUCLEOTIDE SEQUENCE [LARGE SCALE GENOMIC DNA]</scope>
    <source>
        <strain evidence="12">An90</strain>
    </source>
</reference>